<name>A0ABW5QN67_9HYPH</name>
<dbReference type="InterPro" id="IPR022622">
    <property type="entry name" value="DUF3492"/>
</dbReference>
<dbReference type="PANTHER" id="PTHR12526">
    <property type="entry name" value="GLYCOSYLTRANSFERASE"/>
    <property type="match status" value="1"/>
</dbReference>
<dbReference type="InterPro" id="IPR047691">
    <property type="entry name" value="PelF-like"/>
</dbReference>
<dbReference type="SUPFAM" id="SSF53756">
    <property type="entry name" value="UDP-Glycosyltransferase/glycogen phosphorylase"/>
    <property type="match status" value="1"/>
</dbReference>
<dbReference type="RefSeq" id="WP_386835649.1">
    <property type="nucleotide sequence ID" value="NZ_JBHUNP010000001.1"/>
</dbReference>
<dbReference type="Gene3D" id="3.40.50.2000">
    <property type="entry name" value="Glycogen Phosphorylase B"/>
    <property type="match status" value="2"/>
</dbReference>
<dbReference type="EMBL" id="JBHUNP010000001">
    <property type="protein sequence ID" value="MFD2648851.1"/>
    <property type="molecule type" value="Genomic_DNA"/>
</dbReference>
<evidence type="ECO:0000313" key="3">
    <source>
        <dbReference type="Proteomes" id="UP001597521"/>
    </source>
</evidence>
<dbReference type="NCBIfam" id="NF038011">
    <property type="entry name" value="PelF"/>
    <property type="match status" value="1"/>
</dbReference>
<evidence type="ECO:0000259" key="1">
    <source>
        <dbReference type="Pfam" id="PF11997"/>
    </source>
</evidence>
<comment type="caution">
    <text evidence="2">The sequence shown here is derived from an EMBL/GenBank/DDBJ whole genome shotgun (WGS) entry which is preliminary data.</text>
</comment>
<dbReference type="PANTHER" id="PTHR12526:SF608">
    <property type="entry name" value="PELF"/>
    <property type="match status" value="1"/>
</dbReference>
<protein>
    <submittedName>
        <fullName evidence="2">GT4 family glycosyltransferase PelF</fullName>
    </submittedName>
</protein>
<accession>A0ABW5QN67</accession>
<gene>
    <name evidence="2" type="primary">pelF</name>
    <name evidence="2" type="ORF">ACFSX5_13760</name>
</gene>
<dbReference type="Proteomes" id="UP001597521">
    <property type="component" value="Unassembled WGS sequence"/>
</dbReference>
<proteinExistence type="predicted"/>
<organism evidence="2 3">
    <name type="scientific">Devosia albogilva</name>
    <dbReference type="NCBI Taxonomy" id="429726"/>
    <lineage>
        <taxon>Bacteria</taxon>
        <taxon>Pseudomonadati</taxon>
        <taxon>Pseudomonadota</taxon>
        <taxon>Alphaproteobacteria</taxon>
        <taxon>Hyphomicrobiales</taxon>
        <taxon>Devosiaceae</taxon>
        <taxon>Devosia</taxon>
    </lineage>
</organism>
<dbReference type="Pfam" id="PF11997">
    <property type="entry name" value="DUF3492"/>
    <property type="match status" value="1"/>
</dbReference>
<keyword evidence="3" id="KW-1185">Reference proteome</keyword>
<dbReference type="Pfam" id="PF13692">
    <property type="entry name" value="Glyco_trans_1_4"/>
    <property type="match status" value="1"/>
</dbReference>
<sequence length="488" mass="53113">MCLIAEGCYPYVAGGVSTWTDWLIRSQPQLNFRVLAVLPAPPAGGALYPAPPNLVGIDHVLLDTDRLGRERQWPDASPGHLALLLDRLLSEGDESAFAEVLRLTGPINRKVALEVLLNSENAWQTICAHYVTMPHADFLGFFWAWRALVGGLYRMMTCSLPAAKVYHALSTGYAGLLGARATIETARPLLITEHGIYSNERRIEILMADWIANSVDRGLDLSDDRRDIRDFWARGFESFARVAYAQATRIVSLYEANQAFQYGLGAPPQKLAIIPNGVDIDRFGSIARRAHDRPTIAFIGRVAPIKDVQTFIDVAELLYEEIPFLRALVMGPMDEDPDYAEGCRREVQRRGLEDTVEFTGPVNVRDHLGEVDLLVLTSISEALPLVVLEAGAAGIPTVATDVGACREMIEGQAGPLAGIGAGGMIAAVGAADEVASAVATLLCNRSLLARCGENMRLRVHAAYRDTAVAAAYQTLYSDCLNQNDRAVA</sequence>
<reference evidence="3" key="1">
    <citation type="journal article" date="2019" name="Int. J. Syst. Evol. Microbiol.">
        <title>The Global Catalogue of Microorganisms (GCM) 10K type strain sequencing project: providing services to taxonomists for standard genome sequencing and annotation.</title>
        <authorList>
            <consortium name="The Broad Institute Genomics Platform"/>
            <consortium name="The Broad Institute Genome Sequencing Center for Infectious Disease"/>
            <person name="Wu L."/>
            <person name="Ma J."/>
        </authorList>
    </citation>
    <scope>NUCLEOTIDE SEQUENCE [LARGE SCALE GENOMIC DNA]</scope>
    <source>
        <strain evidence="3">CCM 7427</strain>
    </source>
</reference>
<evidence type="ECO:0000313" key="2">
    <source>
        <dbReference type="EMBL" id="MFD2648851.1"/>
    </source>
</evidence>
<feature type="domain" description="DUF3492" evidence="1">
    <location>
        <begin position="2"/>
        <end position="268"/>
    </location>
</feature>